<dbReference type="Gene3D" id="2.60.40.2020">
    <property type="match status" value="1"/>
</dbReference>
<dbReference type="EMBL" id="JBBKZT010000008">
    <property type="protein sequence ID" value="MEJ8848657.1"/>
    <property type="molecule type" value="Genomic_DNA"/>
</dbReference>
<protein>
    <submittedName>
        <fullName evidence="4">Protease inhibitor I42 family protein</fullName>
    </submittedName>
</protein>
<keyword evidence="5" id="KW-1185">Reference proteome</keyword>
<reference evidence="4 5" key="1">
    <citation type="submission" date="2024-03" db="EMBL/GenBank/DDBJ databases">
        <title>Novel species of the genus Variovorax.</title>
        <authorList>
            <person name="Liu Q."/>
            <person name="Xin Y.-H."/>
        </authorList>
    </citation>
    <scope>NUCLEOTIDE SEQUENCE [LARGE SCALE GENOMIC DNA]</scope>
    <source>
        <strain evidence="4 5">KACC 18900</strain>
    </source>
</reference>
<dbReference type="GO" id="GO:0030414">
    <property type="term" value="F:peptidase inhibitor activity"/>
    <property type="evidence" value="ECO:0007669"/>
    <property type="project" value="UniProtKB-KW"/>
</dbReference>
<dbReference type="Proteomes" id="UP001385892">
    <property type="component" value="Unassembled WGS sequence"/>
</dbReference>
<name>A0ABU8WMA3_9BURK</name>
<organism evidence="4 5">
    <name type="scientific">Variovorax rhizosphaerae</name>
    <dbReference type="NCBI Taxonomy" id="1836200"/>
    <lineage>
        <taxon>Bacteria</taxon>
        <taxon>Pseudomonadati</taxon>
        <taxon>Pseudomonadota</taxon>
        <taxon>Betaproteobacteria</taxon>
        <taxon>Burkholderiales</taxon>
        <taxon>Comamonadaceae</taxon>
        <taxon>Variovorax</taxon>
    </lineage>
</organism>
<dbReference type="InterPro" id="IPR018990">
    <property type="entry name" value="Prot_inh_I42_chagasin"/>
</dbReference>
<comment type="caution">
    <text evidence="4">The sequence shown here is derived from an EMBL/GenBank/DDBJ whole genome shotgun (WGS) entry which is preliminary data.</text>
</comment>
<feature type="domain" description="Proteinase inhibitor I42 chagasin" evidence="3">
    <location>
        <begin position="14"/>
        <end position="90"/>
    </location>
</feature>
<evidence type="ECO:0000256" key="2">
    <source>
        <dbReference type="ARBA" id="ARBA00022704"/>
    </source>
</evidence>
<evidence type="ECO:0000259" key="3">
    <source>
        <dbReference type="Pfam" id="PF09394"/>
    </source>
</evidence>
<accession>A0ABU8WMA3</accession>
<dbReference type="Pfam" id="PF09394">
    <property type="entry name" value="Inhibitor_I42"/>
    <property type="match status" value="1"/>
</dbReference>
<sequence length="99" mass="10756">MPAIERPPMHLEATRGSPLVIELESAPGAGVVWLLPAAPEGCQLSEADSVPGDTGIGGPARQRFVLTCTAPGRRQLRFEFKRPWETEVRALQPVDVDVR</sequence>
<evidence type="ECO:0000313" key="4">
    <source>
        <dbReference type="EMBL" id="MEJ8848657.1"/>
    </source>
</evidence>
<dbReference type="SUPFAM" id="SSF141066">
    <property type="entry name" value="ICP-like"/>
    <property type="match status" value="1"/>
</dbReference>
<evidence type="ECO:0000313" key="5">
    <source>
        <dbReference type="Proteomes" id="UP001385892"/>
    </source>
</evidence>
<dbReference type="RefSeq" id="WP_340343783.1">
    <property type="nucleotide sequence ID" value="NZ_JBBKZT010000008.1"/>
</dbReference>
<gene>
    <name evidence="4" type="ORF">WKW82_18515</name>
</gene>
<evidence type="ECO:0000256" key="1">
    <source>
        <dbReference type="ARBA" id="ARBA00022690"/>
    </source>
</evidence>
<keyword evidence="1 4" id="KW-0646">Protease inhibitor</keyword>
<proteinExistence type="predicted"/>
<dbReference type="InterPro" id="IPR036331">
    <property type="entry name" value="Chagasin-like_sf"/>
</dbReference>
<keyword evidence="2" id="KW-0789">Thiol protease inhibitor</keyword>